<gene>
    <name evidence="3" type="ORF">CPB84DRAFT_1847567</name>
</gene>
<dbReference type="InterPro" id="IPR029058">
    <property type="entry name" value="AB_hydrolase_fold"/>
</dbReference>
<dbReference type="InterPro" id="IPR002018">
    <property type="entry name" value="CarbesteraseB"/>
</dbReference>
<proteinExistence type="predicted"/>
<feature type="compositionally biased region" description="Low complexity" evidence="1">
    <location>
        <begin position="334"/>
        <end position="347"/>
    </location>
</feature>
<dbReference type="SUPFAM" id="SSF53474">
    <property type="entry name" value="alpha/beta-Hydrolases"/>
    <property type="match status" value="1"/>
</dbReference>
<dbReference type="GO" id="GO:0016787">
    <property type="term" value="F:hydrolase activity"/>
    <property type="evidence" value="ECO:0007669"/>
    <property type="project" value="UniProtKB-KW"/>
</dbReference>
<evidence type="ECO:0000313" key="4">
    <source>
        <dbReference type="Proteomes" id="UP000724874"/>
    </source>
</evidence>
<keyword evidence="4" id="KW-1185">Reference proteome</keyword>
<sequence length="708" mass="78319">MPVPDSSSEPFPKLHHLSLETTFCGVEHPLSTPGAPIHQYRGIKYATIPARFRPSRLCETYPPITDASKHGPICPQIRSRKSVEENLFGIPLEDIPHQNQKQNEFECLNLNITCPGDLTLHSRVPVMLWVHGGGEHGSGSEWFYDGGSIVRKSVQCGKPIILITFNFRIGLLGFATNALIRDDNKAAGEEGTGNYGLRDQRLANEWVYHYISEFGGDPNNITLFGSGTGAADIVCHLLSHANATEPIFHRSIIQSAVFEPIHPDVGSAGWHLSRLMSALQVTNIEKFRHVEVDKLLGLGHALRVVDDGVFFREGWQNYLGPLHRVEHSHPVGKSLTSPSHSSNHLLPPKNPKSKSRSRSRSSMRNIRSKSRHTLRSTPVIPEHTSDILQPLIIGDSSADSLLWSHAISLWTASGVVRRLKAICQSLGKTSCILRGYDISPYTPDEEITDRVLELVNDARVAWPTQCIADNAKKERGGHGVWRFVFDQEGPSRGVPHHMADIMYLFDNVPLPESAKIAADYMDVDSFGSETGQSDGESEPCVTVSPGDYNTDEEGGRGRTRTRRGSFSSCLAAKCESIVNAARPHSPSALSIQSATGSDSSSNHGVMVDTDEQSWLIAPVDLHSYTRVRDAMQERWIAFAYGEVPWREDKVFVFGPEGETGERSNAIFEGRRRRRVWKEALEPIGPALVQKVGVELSRGPAHGADRVRY</sequence>
<feature type="region of interest" description="Disordered" evidence="1">
    <location>
        <begin position="329"/>
        <end position="379"/>
    </location>
</feature>
<dbReference type="OrthoDB" id="3200163at2759"/>
<dbReference type="PANTHER" id="PTHR43142:SF5">
    <property type="entry name" value="CARBOXYLIC ESTER HYDROLASE"/>
    <property type="match status" value="1"/>
</dbReference>
<organism evidence="3 4">
    <name type="scientific">Gymnopilus junonius</name>
    <name type="common">Spectacular rustgill mushroom</name>
    <name type="synonym">Gymnopilus spectabilis subsp. junonius</name>
    <dbReference type="NCBI Taxonomy" id="109634"/>
    <lineage>
        <taxon>Eukaryota</taxon>
        <taxon>Fungi</taxon>
        <taxon>Dikarya</taxon>
        <taxon>Basidiomycota</taxon>
        <taxon>Agaricomycotina</taxon>
        <taxon>Agaricomycetes</taxon>
        <taxon>Agaricomycetidae</taxon>
        <taxon>Agaricales</taxon>
        <taxon>Agaricineae</taxon>
        <taxon>Hymenogastraceae</taxon>
        <taxon>Gymnopilus</taxon>
    </lineage>
</organism>
<accession>A0A9P5NK10</accession>
<dbReference type="AlphaFoldDB" id="A0A9P5NK10"/>
<dbReference type="Pfam" id="PF00135">
    <property type="entry name" value="COesterase"/>
    <property type="match status" value="1"/>
</dbReference>
<evidence type="ECO:0000259" key="2">
    <source>
        <dbReference type="Pfam" id="PF00135"/>
    </source>
</evidence>
<dbReference type="Proteomes" id="UP000724874">
    <property type="component" value="Unassembled WGS sequence"/>
</dbReference>
<dbReference type="Gene3D" id="3.40.50.1820">
    <property type="entry name" value="alpha/beta hydrolase"/>
    <property type="match status" value="1"/>
</dbReference>
<protein>
    <submittedName>
        <fullName evidence="3">Alpha/Beta hydrolase protein</fullName>
    </submittedName>
</protein>
<dbReference type="EMBL" id="JADNYJ010000051">
    <property type="protein sequence ID" value="KAF8899784.1"/>
    <property type="molecule type" value="Genomic_DNA"/>
</dbReference>
<name>A0A9P5NK10_GYMJU</name>
<feature type="region of interest" description="Disordered" evidence="1">
    <location>
        <begin position="527"/>
        <end position="562"/>
    </location>
</feature>
<keyword evidence="3" id="KW-0378">Hydrolase</keyword>
<reference evidence="3" key="1">
    <citation type="submission" date="2020-11" db="EMBL/GenBank/DDBJ databases">
        <authorList>
            <consortium name="DOE Joint Genome Institute"/>
            <person name="Ahrendt S."/>
            <person name="Riley R."/>
            <person name="Andreopoulos W."/>
            <person name="LaButti K."/>
            <person name="Pangilinan J."/>
            <person name="Ruiz-duenas F.J."/>
            <person name="Barrasa J.M."/>
            <person name="Sanchez-Garcia M."/>
            <person name="Camarero S."/>
            <person name="Miyauchi S."/>
            <person name="Serrano A."/>
            <person name="Linde D."/>
            <person name="Babiker R."/>
            <person name="Drula E."/>
            <person name="Ayuso-Fernandez I."/>
            <person name="Pacheco R."/>
            <person name="Padilla G."/>
            <person name="Ferreira P."/>
            <person name="Barriuso J."/>
            <person name="Kellner H."/>
            <person name="Castanera R."/>
            <person name="Alfaro M."/>
            <person name="Ramirez L."/>
            <person name="Pisabarro A.G."/>
            <person name="Kuo A."/>
            <person name="Tritt A."/>
            <person name="Lipzen A."/>
            <person name="He G."/>
            <person name="Yan M."/>
            <person name="Ng V."/>
            <person name="Cullen D."/>
            <person name="Martin F."/>
            <person name="Rosso M.-N."/>
            <person name="Henrissat B."/>
            <person name="Hibbett D."/>
            <person name="Martinez A.T."/>
            <person name="Grigoriev I.V."/>
        </authorList>
    </citation>
    <scope>NUCLEOTIDE SEQUENCE</scope>
    <source>
        <strain evidence="3">AH 44721</strain>
    </source>
</reference>
<comment type="caution">
    <text evidence="3">The sequence shown here is derived from an EMBL/GenBank/DDBJ whole genome shotgun (WGS) entry which is preliminary data.</text>
</comment>
<evidence type="ECO:0000256" key="1">
    <source>
        <dbReference type="SAM" id="MobiDB-lite"/>
    </source>
</evidence>
<dbReference type="PANTHER" id="PTHR43142">
    <property type="entry name" value="CARBOXYLIC ESTER HYDROLASE"/>
    <property type="match status" value="1"/>
</dbReference>
<evidence type="ECO:0000313" key="3">
    <source>
        <dbReference type="EMBL" id="KAF8899784.1"/>
    </source>
</evidence>
<feature type="compositionally biased region" description="Basic residues" evidence="1">
    <location>
        <begin position="351"/>
        <end position="374"/>
    </location>
</feature>
<feature type="domain" description="Carboxylesterase type B" evidence="2">
    <location>
        <begin position="34"/>
        <end position="257"/>
    </location>
</feature>